<sequence>MSEPFLPLPEAFIKRLQQIVPPQQLASVLESFYQIKPTSFRINTLKSDPEQVKQQLQDEGFDLQPVAWFNQAFTIPNEQRRALTESNAFYQGEIYIQSLSSMLAPIELAPQPGETVLDLAAAPGGKTLQMACMMNNQGALSAVEPVKSRFFKLKANLEQQGASMVKTYLTDGRTVGGKCPERFDRVLLDAPCSSESRFSQLTPKSWSHWSLKKVKEVAKKQKKLLLSALYSLKPRGIMLYSTCSFSPEENEAIVNHILKKFGEAVILEPLQLSINRLQVPANNLQAHSSTSIPLEIQPGLTEWNQKSLHPELANSTRVLPNKVMDGFYLCKLKKIASFF</sequence>
<comment type="similarity">
    <text evidence="6">Belongs to the class I-like SAM-binding methyltransferase superfamily. RsmB/NOP family.</text>
</comment>
<evidence type="ECO:0000256" key="2">
    <source>
        <dbReference type="ARBA" id="ARBA00022603"/>
    </source>
</evidence>
<dbReference type="Pfam" id="PF17125">
    <property type="entry name" value="Methyltr_RsmF_N"/>
    <property type="match status" value="1"/>
</dbReference>
<evidence type="ECO:0000256" key="6">
    <source>
        <dbReference type="PROSITE-ProRule" id="PRU01023"/>
    </source>
</evidence>
<dbReference type="InterPro" id="IPR049560">
    <property type="entry name" value="MeTrfase_RsmB-F_NOP2_cat"/>
</dbReference>
<evidence type="ECO:0000259" key="7">
    <source>
        <dbReference type="PROSITE" id="PS51686"/>
    </source>
</evidence>
<evidence type="ECO:0000313" key="8">
    <source>
        <dbReference type="EMBL" id="MDE1464269.1"/>
    </source>
</evidence>
<feature type="binding site" evidence="6">
    <location>
        <begin position="120"/>
        <end position="126"/>
    </location>
    <ligand>
        <name>S-adenosyl-L-methionine</name>
        <dbReference type="ChEBI" id="CHEBI:59789"/>
    </ligand>
</feature>
<dbReference type="InterPro" id="IPR029063">
    <property type="entry name" value="SAM-dependent_MTases_sf"/>
</dbReference>
<gene>
    <name evidence="8" type="ORF">ORQ98_20115</name>
</gene>
<evidence type="ECO:0000256" key="5">
    <source>
        <dbReference type="ARBA" id="ARBA00022884"/>
    </source>
</evidence>
<feature type="binding site" evidence="6">
    <location>
        <position position="189"/>
    </location>
    <ligand>
        <name>S-adenosyl-L-methionine</name>
        <dbReference type="ChEBI" id="CHEBI:59789"/>
    </ligand>
</feature>
<dbReference type="InterPro" id="IPR001678">
    <property type="entry name" value="MeTrfase_RsmB-F_NOP2_dom"/>
</dbReference>
<evidence type="ECO:0000256" key="4">
    <source>
        <dbReference type="ARBA" id="ARBA00022691"/>
    </source>
</evidence>
<keyword evidence="1" id="KW-0963">Cytoplasm</keyword>
<keyword evidence="2 6" id="KW-0489">Methyltransferase</keyword>
<dbReference type="Pfam" id="PF01189">
    <property type="entry name" value="Methyltr_RsmB-F"/>
    <property type="match status" value="1"/>
</dbReference>
<dbReference type="InterPro" id="IPR023267">
    <property type="entry name" value="RCMT"/>
</dbReference>
<dbReference type="InterPro" id="IPR031341">
    <property type="entry name" value="Methyltr_RsmF_N"/>
</dbReference>
<dbReference type="Proteomes" id="UP001528823">
    <property type="component" value="Unassembled WGS sequence"/>
</dbReference>
<dbReference type="RefSeq" id="WP_274690598.1">
    <property type="nucleotide sequence ID" value="NZ_JAPMOU010000031.1"/>
</dbReference>
<dbReference type="PRINTS" id="PR02008">
    <property type="entry name" value="RCMTFAMILY"/>
</dbReference>
<feature type="binding site" evidence="6">
    <location>
        <position position="171"/>
    </location>
    <ligand>
        <name>S-adenosyl-L-methionine</name>
        <dbReference type="ChEBI" id="CHEBI:59789"/>
    </ligand>
</feature>
<accession>A0ABT5UD12</accession>
<feature type="active site" description="Nucleophile" evidence="6">
    <location>
        <position position="243"/>
    </location>
</feature>
<dbReference type="Gene3D" id="3.40.50.150">
    <property type="entry name" value="Vaccinia Virus protein VP39"/>
    <property type="match status" value="1"/>
</dbReference>
<proteinExistence type="inferred from homology"/>
<reference evidence="8 9" key="1">
    <citation type="submission" date="2022-11" db="EMBL/GenBank/DDBJ databases">
        <title>Spartinivicinus poritis sp. nov., isolated from scleractinian coral Porites lutea.</title>
        <authorList>
            <person name="Zhang G."/>
            <person name="Cai L."/>
            <person name="Wei Q."/>
        </authorList>
    </citation>
    <scope>NUCLEOTIDE SEQUENCE [LARGE SCALE GENOMIC DNA]</scope>
    <source>
        <strain evidence="8 9">A2-2</strain>
    </source>
</reference>
<feature type="domain" description="SAM-dependent MTase RsmB/NOP-type" evidence="7">
    <location>
        <begin position="28"/>
        <end position="335"/>
    </location>
</feature>
<dbReference type="Gene3D" id="3.30.70.1170">
    <property type="entry name" value="Sun protein, domain 3"/>
    <property type="match status" value="1"/>
</dbReference>
<keyword evidence="9" id="KW-1185">Reference proteome</keyword>
<dbReference type="PANTHER" id="PTHR22807:SF61">
    <property type="entry name" value="NOL1_NOP2_SUN FAMILY PROTEIN _ ANTITERMINATION NUSB DOMAIN-CONTAINING PROTEIN"/>
    <property type="match status" value="1"/>
</dbReference>
<evidence type="ECO:0000313" key="9">
    <source>
        <dbReference type="Proteomes" id="UP001528823"/>
    </source>
</evidence>
<dbReference type="PANTHER" id="PTHR22807">
    <property type="entry name" value="NOP2 YEAST -RELATED NOL1/NOP2/FMU SUN DOMAIN-CONTAINING"/>
    <property type="match status" value="1"/>
</dbReference>
<evidence type="ECO:0000256" key="3">
    <source>
        <dbReference type="ARBA" id="ARBA00022679"/>
    </source>
</evidence>
<dbReference type="CDD" id="cd02440">
    <property type="entry name" value="AdoMet_MTases"/>
    <property type="match status" value="1"/>
</dbReference>
<dbReference type="SUPFAM" id="SSF53335">
    <property type="entry name" value="S-adenosyl-L-methionine-dependent methyltransferases"/>
    <property type="match status" value="1"/>
</dbReference>
<feature type="binding site" evidence="6">
    <location>
        <position position="144"/>
    </location>
    <ligand>
        <name>S-adenosyl-L-methionine</name>
        <dbReference type="ChEBI" id="CHEBI:59789"/>
    </ligand>
</feature>
<dbReference type="GO" id="GO:0032259">
    <property type="term" value="P:methylation"/>
    <property type="evidence" value="ECO:0007669"/>
    <property type="project" value="UniProtKB-KW"/>
</dbReference>
<protein>
    <submittedName>
        <fullName evidence="8">RsmB/NOP family class I SAM-dependent RNA methyltransferase</fullName>
    </submittedName>
</protein>
<comment type="caution">
    <text evidence="8">The sequence shown here is derived from an EMBL/GenBank/DDBJ whole genome shotgun (WGS) entry which is preliminary data.</text>
</comment>
<dbReference type="PROSITE" id="PS51686">
    <property type="entry name" value="SAM_MT_RSMB_NOP"/>
    <property type="match status" value="1"/>
</dbReference>
<name>A0ABT5UD12_9GAMM</name>
<keyword evidence="5 6" id="KW-0694">RNA-binding</keyword>
<dbReference type="EMBL" id="JAPMOU010000031">
    <property type="protein sequence ID" value="MDE1464269.1"/>
    <property type="molecule type" value="Genomic_DNA"/>
</dbReference>
<keyword evidence="4 6" id="KW-0949">S-adenosyl-L-methionine</keyword>
<evidence type="ECO:0000256" key="1">
    <source>
        <dbReference type="ARBA" id="ARBA00022490"/>
    </source>
</evidence>
<dbReference type="GO" id="GO:0008168">
    <property type="term" value="F:methyltransferase activity"/>
    <property type="evidence" value="ECO:0007669"/>
    <property type="project" value="UniProtKB-KW"/>
</dbReference>
<organism evidence="8 9">
    <name type="scientific">Spartinivicinus poritis</name>
    <dbReference type="NCBI Taxonomy" id="2994640"/>
    <lineage>
        <taxon>Bacteria</taxon>
        <taxon>Pseudomonadati</taxon>
        <taxon>Pseudomonadota</taxon>
        <taxon>Gammaproteobacteria</taxon>
        <taxon>Oceanospirillales</taxon>
        <taxon>Zooshikellaceae</taxon>
        <taxon>Spartinivicinus</taxon>
    </lineage>
</organism>
<keyword evidence="3 6" id="KW-0808">Transferase</keyword>